<evidence type="ECO:0000313" key="2">
    <source>
        <dbReference type="Proteomes" id="UP000008206"/>
    </source>
</evidence>
<dbReference type="Proteomes" id="UP000008206">
    <property type="component" value="Chromosome"/>
</dbReference>
<dbReference type="HOGENOM" id="CLU_368318_0_0_3"/>
<gene>
    <name evidence="1" type="ordered locus">Cyan7822_0627</name>
</gene>
<dbReference type="AlphaFoldDB" id="E0U9H1"/>
<dbReference type="InterPro" id="IPR027417">
    <property type="entry name" value="P-loop_NTPase"/>
</dbReference>
<keyword evidence="2" id="KW-1185">Reference proteome</keyword>
<protein>
    <submittedName>
        <fullName evidence="1">Uncharacterized protein</fullName>
    </submittedName>
</protein>
<evidence type="ECO:0000313" key="1">
    <source>
        <dbReference type="EMBL" id="ADN12663.1"/>
    </source>
</evidence>
<name>E0U9H1_GLOV7</name>
<dbReference type="KEGG" id="cyj:Cyan7822_0627"/>
<organism evidence="1 2">
    <name type="scientific">Gloeothece verrucosa (strain PCC 7822)</name>
    <name type="common">Cyanothece sp. (strain PCC 7822)</name>
    <dbReference type="NCBI Taxonomy" id="497965"/>
    <lineage>
        <taxon>Bacteria</taxon>
        <taxon>Bacillati</taxon>
        <taxon>Cyanobacteriota</taxon>
        <taxon>Cyanophyceae</taxon>
        <taxon>Oscillatoriophycideae</taxon>
        <taxon>Chroococcales</taxon>
        <taxon>Aphanothecaceae</taxon>
        <taxon>Gloeothece</taxon>
        <taxon>Gloeothece verrucosa</taxon>
    </lineage>
</organism>
<proteinExistence type="predicted"/>
<dbReference type="SUPFAM" id="SSF52540">
    <property type="entry name" value="P-loop containing nucleoside triphosphate hydrolases"/>
    <property type="match status" value="2"/>
</dbReference>
<dbReference type="Gene3D" id="3.40.50.300">
    <property type="entry name" value="P-loop containing nucleotide triphosphate hydrolases"/>
    <property type="match status" value="2"/>
</dbReference>
<reference evidence="2" key="1">
    <citation type="journal article" date="2011" name="MBio">
        <title>Novel metabolic attributes of the genus Cyanothece, comprising a group of unicellular nitrogen-fixing Cyanobacteria.</title>
        <authorList>
            <person name="Bandyopadhyay A."/>
            <person name="Elvitigala T."/>
            <person name="Welsh E."/>
            <person name="Stockel J."/>
            <person name="Liberton M."/>
            <person name="Min H."/>
            <person name="Sherman L.A."/>
            <person name="Pakrasi H.B."/>
        </authorList>
    </citation>
    <scope>NUCLEOTIDE SEQUENCE [LARGE SCALE GENOMIC DNA]</scope>
    <source>
        <strain evidence="2">PCC 7822</strain>
    </source>
</reference>
<dbReference type="STRING" id="497965.Cyan7822_0627"/>
<sequence>MSAQLKPIYQPGGSLPPDAPTYVVRQADRELYEGLLALDYCYVLNARQMGKSSLRIRTMNKLRTQGFACAEIELTGIGSQQITAPQWYGGIIQELVSAFKLEINRRSWLKERDDLSPIQCLNQFIETVLLTQIQQKIVIFIDEIDNVLGLKFSTDEFFALIRHCYENRAIKPAYKRLAFALLGVATPSDLIQDKHYSTPFNIGRAIELQGFKLEDSKPLIKGLVGKVSNPEAVLKEILYWTNGQPFLTQKLCLLIVNYCKNSTEFTPLQEGEERQWIEQLVENKIILNWEAQDQPEHLRTIRDNLLYNTPKTQQLLRLYQQILQQGQIPALNSPEYLELRLSGVVSQQQGSLTVKNPIYAQIFDLDWVNEKLTLELANSQITATDSDSTFNLVENLSNTPEKTATYPDNSHILAQELQPIGQCDPGSINNTANVDLPSYPSGAVPLDSPFYIERTEMEMQVFQEIKKPGALVRIKAPREMGKTSLLLRALDYAASQGYHIVSLNLEQIDNVILDNLPRFLRWLCANITHQLELEMKLDDYWDEDIGSKISCSLYLRNYILKQINAPLILSLDEVQALFEHPLVAKDVLPLFRSWYEEAKRQPIWQKLRLIIVHSTEIYVPLQLKQSPFNVGLPIELNNFNLEQVQHLAQRYGLNWSDGQEARQLMAMVEGHPALVHLAIYHLSCGDITFAQFIDTAATPSGIYSSHLQRHQVALLEQPELAKALDTVLKAQEPISLDSILSYKLSSMGLIKKLTDKVIPNCELYRQYFTTHIPHMGDNLKRYKS</sequence>
<dbReference type="OrthoDB" id="5522963at2"/>
<dbReference type="EMBL" id="CP002198">
    <property type="protein sequence ID" value="ADN12663.1"/>
    <property type="molecule type" value="Genomic_DNA"/>
</dbReference>
<dbReference type="Pfam" id="PF14516">
    <property type="entry name" value="AAA_35"/>
    <property type="match status" value="2"/>
</dbReference>
<dbReference type="RefSeq" id="WP_013320773.1">
    <property type="nucleotide sequence ID" value="NC_014501.1"/>
</dbReference>
<accession>E0U9H1</accession>
<dbReference type="eggNOG" id="COG1672">
    <property type="taxonomic scope" value="Bacteria"/>
</dbReference>